<organism evidence="6 7">
    <name type="scientific">Crotalaria pallida</name>
    <name type="common">Smooth rattlebox</name>
    <name type="synonym">Crotalaria striata</name>
    <dbReference type="NCBI Taxonomy" id="3830"/>
    <lineage>
        <taxon>Eukaryota</taxon>
        <taxon>Viridiplantae</taxon>
        <taxon>Streptophyta</taxon>
        <taxon>Embryophyta</taxon>
        <taxon>Tracheophyta</taxon>
        <taxon>Spermatophyta</taxon>
        <taxon>Magnoliopsida</taxon>
        <taxon>eudicotyledons</taxon>
        <taxon>Gunneridae</taxon>
        <taxon>Pentapetalae</taxon>
        <taxon>rosids</taxon>
        <taxon>fabids</taxon>
        <taxon>Fabales</taxon>
        <taxon>Fabaceae</taxon>
        <taxon>Papilionoideae</taxon>
        <taxon>50 kb inversion clade</taxon>
        <taxon>genistoids sensu lato</taxon>
        <taxon>core genistoids</taxon>
        <taxon>Crotalarieae</taxon>
        <taxon>Crotalaria</taxon>
    </lineage>
</organism>
<evidence type="ECO:0000313" key="6">
    <source>
        <dbReference type="EMBL" id="KAK7251923.1"/>
    </source>
</evidence>
<evidence type="ECO:0000256" key="4">
    <source>
        <dbReference type="SAM" id="MobiDB-lite"/>
    </source>
</evidence>
<dbReference type="InterPro" id="IPR038192">
    <property type="entry name" value="CSTF_C_sf"/>
</dbReference>
<dbReference type="GO" id="GO:0005847">
    <property type="term" value="C:mRNA cleavage and polyadenylation specificity factor complex"/>
    <property type="evidence" value="ECO:0007669"/>
    <property type="project" value="TreeGrafter"/>
</dbReference>
<proteinExistence type="predicted"/>
<feature type="domain" description="RRM" evidence="5">
    <location>
        <begin position="8"/>
        <end position="86"/>
    </location>
</feature>
<evidence type="ECO:0000256" key="2">
    <source>
        <dbReference type="ARBA" id="ARBA00023242"/>
    </source>
</evidence>
<dbReference type="EMBL" id="JAYWIO010000007">
    <property type="protein sequence ID" value="KAK7251923.1"/>
    <property type="molecule type" value="Genomic_DNA"/>
</dbReference>
<accession>A0AAN9EFR3</accession>
<dbReference type="Pfam" id="PF14304">
    <property type="entry name" value="CSTF_C"/>
    <property type="match status" value="1"/>
</dbReference>
<dbReference type="GO" id="GO:0031124">
    <property type="term" value="P:mRNA 3'-end processing"/>
    <property type="evidence" value="ECO:0007669"/>
    <property type="project" value="InterPro"/>
</dbReference>
<dbReference type="Gene3D" id="3.30.70.330">
    <property type="match status" value="1"/>
</dbReference>
<evidence type="ECO:0000256" key="3">
    <source>
        <dbReference type="PROSITE-ProRule" id="PRU00176"/>
    </source>
</evidence>
<evidence type="ECO:0000313" key="7">
    <source>
        <dbReference type="Proteomes" id="UP001372338"/>
    </source>
</evidence>
<feature type="region of interest" description="Disordered" evidence="4">
    <location>
        <begin position="213"/>
        <end position="235"/>
    </location>
</feature>
<dbReference type="GO" id="GO:0003729">
    <property type="term" value="F:mRNA binding"/>
    <property type="evidence" value="ECO:0007669"/>
    <property type="project" value="TreeGrafter"/>
</dbReference>
<dbReference type="CDD" id="cd12398">
    <property type="entry name" value="RRM_CSTF2_RNA15_like"/>
    <property type="match status" value="1"/>
</dbReference>
<keyword evidence="2" id="KW-0539">Nucleus</keyword>
<keyword evidence="7" id="KW-1185">Reference proteome</keyword>
<dbReference type="SMART" id="SM00360">
    <property type="entry name" value="RRM"/>
    <property type="match status" value="1"/>
</dbReference>
<dbReference type="InterPro" id="IPR025742">
    <property type="entry name" value="CSTF2_hinge"/>
</dbReference>
<protein>
    <recommendedName>
        <fullName evidence="5">RRM domain-containing protein</fullName>
    </recommendedName>
</protein>
<comment type="caution">
    <text evidence="6">The sequence shown here is derived from an EMBL/GenBank/DDBJ whole genome shotgun (WGS) entry which is preliminary data.</text>
</comment>
<dbReference type="PANTHER" id="PTHR45735">
    <property type="entry name" value="CLEAVAGE STIMULATION FACTOR SUBUNIT 2"/>
    <property type="match status" value="1"/>
</dbReference>
<dbReference type="Proteomes" id="UP001372338">
    <property type="component" value="Unassembled WGS sequence"/>
</dbReference>
<dbReference type="Pfam" id="PF00076">
    <property type="entry name" value="RRM_1"/>
    <property type="match status" value="1"/>
</dbReference>
<dbReference type="InterPro" id="IPR000504">
    <property type="entry name" value="RRM_dom"/>
</dbReference>
<dbReference type="PROSITE" id="PS50102">
    <property type="entry name" value="RRM"/>
    <property type="match status" value="1"/>
</dbReference>
<reference evidence="6 7" key="1">
    <citation type="submission" date="2024-01" db="EMBL/GenBank/DDBJ databases">
        <title>The genomes of 5 underutilized Papilionoideae crops provide insights into root nodulation and disease resistanc.</title>
        <authorList>
            <person name="Yuan L."/>
        </authorList>
    </citation>
    <scope>NUCLEOTIDE SEQUENCE [LARGE SCALE GENOMIC DNA]</scope>
    <source>
        <strain evidence="6">ZHUSHIDOU_FW_LH</strain>
        <tissue evidence="6">Leaf</tissue>
    </source>
</reference>
<dbReference type="FunFam" id="1.10.20.70:FF:000002">
    <property type="entry name" value="Related to Cleavage stimulation factor"/>
    <property type="match status" value="1"/>
</dbReference>
<dbReference type="Pfam" id="PF14327">
    <property type="entry name" value="CSTF2_hinge"/>
    <property type="match status" value="1"/>
</dbReference>
<dbReference type="SUPFAM" id="SSF54928">
    <property type="entry name" value="RNA-binding domain, RBD"/>
    <property type="match status" value="1"/>
</dbReference>
<dbReference type="InterPro" id="IPR012677">
    <property type="entry name" value="Nucleotide-bd_a/b_plait_sf"/>
</dbReference>
<keyword evidence="3" id="KW-0694">RNA-binding</keyword>
<dbReference type="Gene3D" id="1.25.40.630">
    <property type="match status" value="1"/>
</dbReference>
<evidence type="ECO:0000259" key="5">
    <source>
        <dbReference type="PROSITE" id="PS50102"/>
    </source>
</evidence>
<feature type="compositionally biased region" description="Polar residues" evidence="4">
    <location>
        <begin position="219"/>
        <end position="231"/>
    </location>
</feature>
<name>A0AAN9EFR3_CROPI</name>
<sequence>MASSSQRCRVFVGNIPYHATEKQLIEICEEVGPVVSFRLVTDRETGKPKGYAFCEYKDEETASSARRNLQGYRINGRQLRVDFAEKRERGLTAAAANNNADHHQPQPQPQPQPIGLHIAKSAASIMTTTLGGPQFGMQPQNQSALAHEDVDPLTLHLAKMTRTQLMGIVSDVKAMAAQNTDAARELLLSSPQLTKALFQAQIMLGMVSDQTSQSSLSSMKEQGPSSGSGTYSKVPMRAEKRNMVHDSCSESFTRPSKLMKLDAPAVADGSSCVLIGSSSLPIVHAANVAEEQEQQLLPSRPQFPPDVEYALLQQVLNLTPEQVSSLPSEQQQQIIQLHQTLRRDQMQLPS</sequence>
<dbReference type="PANTHER" id="PTHR45735:SF2">
    <property type="entry name" value="CLEAVAGE STIMULATION FACTOR SUBUNIT 2"/>
    <property type="match status" value="1"/>
</dbReference>
<gene>
    <name evidence="6" type="ORF">RIF29_35537</name>
</gene>
<dbReference type="InterPro" id="IPR026896">
    <property type="entry name" value="CSTF_C"/>
</dbReference>
<evidence type="ECO:0000256" key="1">
    <source>
        <dbReference type="ARBA" id="ARBA00004123"/>
    </source>
</evidence>
<dbReference type="Gene3D" id="1.10.20.70">
    <property type="entry name" value="Transcription termination and cleavage factor, C-terminal domain"/>
    <property type="match status" value="1"/>
</dbReference>
<dbReference type="InterPro" id="IPR035979">
    <property type="entry name" value="RBD_domain_sf"/>
</dbReference>
<comment type="subcellular location">
    <subcellularLocation>
        <location evidence="1">Nucleus</location>
    </subcellularLocation>
</comment>
<dbReference type="AlphaFoldDB" id="A0AAN9EFR3"/>